<accession>A0A8J5THI1</accession>
<proteinExistence type="predicted"/>
<feature type="domain" description="RWP-RK" evidence="6">
    <location>
        <begin position="459"/>
        <end position="543"/>
    </location>
</feature>
<keyword evidence="8" id="KW-1185">Reference proteome</keyword>
<evidence type="ECO:0000256" key="4">
    <source>
        <dbReference type="ARBA" id="ARBA00023242"/>
    </source>
</evidence>
<evidence type="ECO:0000256" key="5">
    <source>
        <dbReference type="SAM" id="MobiDB-lite"/>
    </source>
</evidence>
<organism evidence="7 8">
    <name type="scientific">Zizania palustris</name>
    <name type="common">Northern wild rice</name>
    <dbReference type="NCBI Taxonomy" id="103762"/>
    <lineage>
        <taxon>Eukaryota</taxon>
        <taxon>Viridiplantae</taxon>
        <taxon>Streptophyta</taxon>
        <taxon>Embryophyta</taxon>
        <taxon>Tracheophyta</taxon>
        <taxon>Spermatophyta</taxon>
        <taxon>Magnoliopsida</taxon>
        <taxon>Liliopsida</taxon>
        <taxon>Poales</taxon>
        <taxon>Poaceae</taxon>
        <taxon>BOP clade</taxon>
        <taxon>Oryzoideae</taxon>
        <taxon>Oryzeae</taxon>
        <taxon>Zizaniinae</taxon>
        <taxon>Zizania</taxon>
    </lineage>
</organism>
<dbReference type="PROSITE" id="PS51519">
    <property type="entry name" value="RWP_RK"/>
    <property type="match status" value="1"/>
</dbReference>
<evidence type="ECO:0000256" key="2">
    <source>
        <dbReference type="ARBA" id="ARBA00023125"/>
    </source>
</evidence>
<feature type="region of interest" description="Disordered" evidence="5">
    <location>
        <begin position="550"/>
        <end position="589"/>
    </location>
</feature>
<sequence length="589" mass="64617">MGIPTPFNHAGCNGSTIGPSDDTYDAAAMNFDCYSEMCSPYVANQLFSLLNDLAAHWMFATWSSLGSLPRAAGMSEDMSLDTYYGPRETVQAPSQITSVNPADAKRTGKSSGELGSEDGALQGSSMVPRSVVGNSLANRMLMALSLFRESMGSGVLAQVWMPIEQDGHILLSTCEQPFLLNQPDFSAEMDNVCNALQAINLKATKNPSNQKFYTENQKFAFTEILDVLRAICHAHMLPLALTWVLTSNGIDGNYIVGKDNTSHSQLGKTILQIYEYACYVNNPKMQGFLHACAERHLEKGQGIAGRALKSNLPFFSPNIREYSIEDYPLAHHARKFGLDAVVAIRLRSTYTSNDDYILELFLPVNCIGSGEQQMLLNNLSSTMQRMCKSLRTVYEAEVDKVSVCTTTVFKKTNESCSLAGHTESSSHGDQPITEATFQDTSLVDKPEGMEPDLVEKVQSSSMRLAEKRHNTSEKNISSDVLRKHFSGSLKDAAKSLGVCPTTLKRICHQHGISRWPSRKINKVNRSLKKIQIVINFVHGVDRSLQYDPATGSLVPADSQPEKLPPPYCDASPTPSLGKTVDEKSGAKSE</sequence>
<dbReference type="GO" id="GO:0003677">
    <property type="term" value="F:DNA binding"/>
    <property type="evidence" value="ECO:0007669"/>
    <property type="project" value="UniProtKB-KW"/>
</dbReference>
<feature type="compositionally biased region" description="Polar residues" evidence="5">
    <location>
        <begin position="91"/>
        <end position="100"/>
    </location>
</feature>
<keyword evidence="4" id="KW-0539">Nucleus</keyword>
<evidence type="ECO:0000256" key="1">
    <source>
        <dbReference type="ARBA" id="ARBA00023015"/>
    </source>
</evidence>
<keyword evidence="1" id="KW-0805">Transcription regulation</keyword>
<reference evidence="7" key="2">
    <citation type="submission" date="2021-02" db="EMBL/GenBank/DDBJ databases">
        <authorList>
            <person name="Kimball J.A."/>
            <person name="Haas M.W."/>
            <person name="Macchietto M."/>
            <person name="Kono T."/>
            <person name="Duquette J."/>
            <person name="Shao M."/>
        </authorList>
    </citation>
    <scope>NUCLEOTIDE SEQUENCE</scope>
    <source>
        <tissue evidence="7">Fresh leaf tissue</tissue>
    </source>
</reference>
<evidence type="ECO:0000259" key="6">
    <source>
        <dbReference type="PROSITE" id="PS51519"/>
    </source>
</evidence>
<evidence type="ECO:0000256" key="3">
    <source>
        <dbReference type="ARBA" id="ARBA00023163"/>
    </source>
</evidence>
<keyword evidence="2" id="KW-0238">DNA-binding</keyword>
<comment type="caution">
    <text evidence="7">The sequence shown here is derived from an EMBL/GenBank/DDBJ whole genome shotgun (WGS) entry which is preliminary data.</text>
</comment>
<dbReference type="Proteomes" id="UP000729402">
    <property type="component" value="Unassembled WGS sequence"/>
</dbReference>
<reference evidence="7" key="1">
    <citation type="journal article" date="2021" name="bioRxiv">
        <title>Whole Genome Assembly and Annotation of Northern Wild Rice, Zizania palustris L., Supports a Whole Genome Duplication in the Zizania Genus.</title>
        <authorList>
            <person name="Haas M."/>
            <person name="Kono T."/>
            <person name="Macchietto M."/>
            <person name="Millas R."/>
            <person name="McGilp L."/>
            <person name="Shao M."/>
            <person name="Duquette J."/>
            <person name="Hirsch C.N."/>
            <person name="Kimball J."/>
        </authorList>
    </citation>
    <scope>NUCLEOTIDE SEQUENCE</scope>
    <source>
        <tissue evidence="7">Fresh leaf tissue</tissue>
    </source>
</reference>
<feature type="compositionally biased region" description="Basic and acidic residues" evidence="5">
    <location>
        <begin position="579"/>
        <end position="589"/>
    </location>
</feature>
<dbReference type="InterPro" id="IPR003035">
    <property type="entry name" value="RWP-RK_dom"/>
</dbReference>
<evidence type="ECO:0000313" key="7">
    <source>
        <dbReference type="EMBL" id="KAG8082524.1"/>
    </source>
</evidence>
<dbReference type="InterPro" id="IPR055081">
    <property type="entry name" value="NLP1-9_GAF"/>
</dbReference>
<keyword evidence="3" id="KW-0804">Transcription</keyword>
<dbReference type="OrthoDB" id="6270329at2759"/>
<dbReference type="Pfam" id="PF22922">
    <property type="entry name" value="GAF_NLP"/>
    <property type="match status" value="1"/>
</dbReference>
<protein>
    <recommendedName>
        <fullName evidence="6">RWP-RK domain-containing protein</fullName>
    </recommendedName>
</protein>
<dbReference type="PANTHER" id="PTHR32002">
    <property type="entry name" value="PROTEIN NLP8"/>
    <property type="match status" value="1"/>
</dbReference>
<gene>
    <name evidence="7" type="ORF">GUJ93_ZPchr0014g47533</name>
</gene>
<dbReference type="Pfam" id="PF02042">
    <property type="entry name" value="RWP-RK"/>
    <property type="match status" value="1"/>
</dbReference>
<dbReference type="GO" id="GO:0003700">
    <property type="term" value="F:DNA-binding transcription factor activity"/>
    <property type="evidence" value="ECO:0007669"/>
    <property type="project" value="InterPro"/>
</dbReference>
<evidence type="ECO:0000313" key="8">
    <source>
        <dbReference type="Proteomes" id="UP000729402"/>
    </source>
</evidence>
<dbReference type="PANTHER" id="PTHR32002:SF41">
    <property type="entry name" value="PROTEIN NLP8"/>
    <property type="match status" value="1"/>
</dbReference>
<dbReference type="InterPro" id="IPR045012">
    <property type="entry name" value="NLP"/>
</dbReference>
<name>A0A8J5THI1_ZIZPA</name>
<dbReference type="EMBL" id="JAAALK010000086">
    <property type="protein sequence ID" value="KAG8082524.1"/>
    <property type="molecule type" value="Genomic_DNA"/>
</dbReference>
<feature type="region of interest" description="Disordered" evidence="5">
    <location>
        <begin position="91"/>
        <end position="122"/>
    </location>
</feature>
<dbReference type="AlphaFoldDB" id="A0A8J5THI1"/>